<evidence type="ECO:0000313" key="2">
    <source>
        <dbReference type="EMBL" id="QQM97158.1"/>
    </source>
</evidence>
<gene>
    <name evidence="2" type="ORF">JGZ15_06300</name>
</gene>
<name>A0A7T7NWC4_STAPS</name>
<sequence>MKQLILYLYHHASAYKTKKSIFNIIIGKKSHQTFFDAVSLNILSLYGCAPKLKYEQLEQMISHESYHHTTIQTSNRMTYSTLDATFKAFQLLVQTVSHIQHNQRTFLPITSQVDIHEVVRLIYYEIEQQQLQDAFEEEVTTLFKMLSEKHDTLYTHYLLTGYDEPMYTFAQISMIESIDIHDLYTAYYEELLSIYLFIQNADTFPILSQCIMPIEVSDRVMQTLQLLQKGYSIAKVAQIEQVRETTIKDHILDLFMKQLLTNYDDFFTHPYNEFLKFYQAHPYQRLKLYKEQFDTLSYFELKLAIIGGSKRRITCLKML</sequence>
<dbReference type="AlphaFoldDB" id="A0A7T7NWC4"/>
<evidence type="ECO:0000313" key="3">
    <source>
        <dbReference type="Proteomes" id="UP000595859"/>
    </source>
</evidence>
<dbReference type="Pfam" id="PF14493">
    <property type="entry name" value="HTH_40"/>
    <property type="match status" value="1"/>
</dbReference>
<feature type="domain" description="Helicase Helix-turn-helix" evidence="1">
    <location>
        <begin position="221"/>
        <end position="305"/>
    </location>
</feature>
<reference evidence="2 3" key="1">
    <citation type="submission" date="2020-12" db="EMBL/GenBank/DDBJ databases">
        <title>Whole genome sequencing and de novo assembly of Staphylococcus pseudintermedius: a novel pangenome approach to unravel pathogenesis of canine pyoderma.</title>
        <authorList>
            <person name="Ferrer L."/>
            <person name="Perez D."/>
            <person name="Fonticoba R."/>
            <person name="Vines J."/>
            <person name="Fabregas N."/>
            <person name="Madronero S."/>
            <person name="Meroni G."/>
            <person name="Martino P."/>
            <person name="Martinez S."/>
            <person name="Cusco A."/>
            <person name="Migura L."/>
            <person name="Francino O."/>
        </authorList>
    </citation>
    <scope>NUCLEOTIDE SEQUENCE [LARGE SCALE GENOMIC DNA]</scope>
    <source>
        <strain evidence="2 3">HSP080</strain>
    </source>
</reference>
<protein>
    <submittedName>
        <fullName evidence="2">Helix-turn-helix domain-containing protein</fullName>
    </submittedName>
</protein>
<dbReference type="InterPro" id="IPR029491">
    <property type="entry name" value="Helicase_HTH"/>
</dbReference>
<dbReference type="EMBL" id="CP066884">
    <property type="protein sequence ID" value="QQM97158.1"/>
    <property type="molecule type" value="Genomic_DNA"/>
</dbReference>
<dbReference type="RefSeq" id="WP_200360376.1">
    <property type="nucleotide sequence ID" value="NZ_CP066884.1"/>
</dbReference>
<accession>A0A7T7NWC4</accession>
<dbReference type="Proteomes" id="UP000595859">
    <property type="component" value="Chromosome"/>
</dbReference>
<proteinExistence type="predicted"/>
<organism evidence="2 3">
    <name type="scientific">Staphylococcus pseudintermedius</name>
    <dbReference type="NCBI Taxonomy" id="283734"/>
    <lineage>
        <taxon>Bacteria</taxon>
        <taxon>Bacillati</taxon>
        <taxon>Bacillota</taxon>
        <taxon>Bacilli</taxon>
        <taxon>Bacillales</taxon>
        <taxon>Staphylococcaceae</taxon>
        <taxon>Staphylococcus</taxon>
        <taxon>Staphylococcus intermedius group</taxon>
    </lineage>
</organism>
<evidence type="ECO:0000259" key="1">
    <source>
        <dbReference type="Pfam" id="PF14493"/>
    </source>
</evidence>